<reference evidence="2 3" key="1">
    <citation type="submission" date="2020-04" db="EMBL/GenBank/DDBJ databases">
        <title>Flammeovirga sp. SR4, a novel species isolated from seawater.</title>
        <authorList>
            <person name="Wang X."/>
        </authorList>
    </citation>
    <scope>NUCLEOTIDE SEQUENCE [LARGE SCALE GENOMIC DNA]</scope>
    <source>
        <strain evidence="2 3">ATCC 23126</strain>
    </source>
</reference>
<dbReference type="Pfam" id="PF13358">
    <property type="entry name" value="DDE_3"/>
    <property type="match status" value="1"/>
</dbReference>
<dbReference type="InterPro" id="IPR038717">
    <property type="entry name" value="Tc1-like_DDE_dom"/>
</dbReference>
<comment type="caution">
    <text evidence="2">The sequence shown here is derived from an EMBL/GenBank/DDBJ whole genome shotgun (WGS) entry which is preliminary data.</text>
</comment>
<dbReference type="AlphaFoldDB" id="A0A7X9XDP5"/>
<protein>
    <submittedName>
        <fullName evidence="2">IS630 family transposase</fullName>
    </submittedName>
</protein>
<dbReference type="EMBL" id="JABANE010000298">
    <property type="protein sequence ID" value="NME73018.1"/>
    <property type="molecule type" value="Genomic_DNA"/>
</dbReference>
<name>A0A7X9XDP5_9BACT</name>
<evidence type="ECO:0000313" key="2">
    <source>
        <dbReference type="EMBL" id="NME73018.1"/>
    </source>
</evidence>
<evidence type="ECO:0000259" key="1">
    <source>
        <dbReference type="Pfam" id="PF13358"/>
    </source>
</evidence>
<sequence>MEKNELKPHLKRQWCISKITGDFIARMEQVLWLYNLPYDPKYPVICFDERPCFLIGDKVEPIPMRKGKVKKEHYSYEKHGSCVLLMAIEPLTGKRFGKVYKQRRKQEYADFMFELSLLYTDAHRIRLVQDNLNTHNNSSFYQNMEPEKAFGLTQKFEFYFTPKSASWLNMVEIEFSALSKQCLSDRIPSQEELEKRVMAVIKDRDDKKVKFKWQFTKENARDIMHKSYTQILTKT</sequence>
<dbReference type="Proteomes" id="UP000576082">
    <property type="component" value="Unassembled WGS sequence"/>
</dbReference>
<gene>
    <name evidence="2" type="ORF">HHU12_34005</name>
</gene>
<keyword evidence="3" id="KW-1185">Reference proteome</keyword>
<proteinExistence type="predicted"/>
<evidence type="ECO:0000313" key="3">
    <source>
        <dbReference type="Proteomes" id="UP000576082"/>
    </source>
</evidence>
<dbReference type="NCBIfam" id="NF033545">
    <property type="entry name" value="transpos_IS630"/>
    <property type="match status" value="1"/>
</dbReference>
<feature type="domain" description="Tc1-like transposase DDE" evidence="1">
    <location>
        <begin position="44"/>
        <end position="193"/>
    </location>
</feature>
<accession>A0A7X9XDP5</accession>
<organism evidence="2 3">
    <name type="scientific">Flammeovirga aprica JL-4</name>
    <dbReference type="NCBI Taxonomy" id="694437"/>
    <lineage>
        <taxon>Bacteria</taxon>
        <taxon>Pseudomonadati</taxon>
        <taxon>Bacteroidota</taxon>
        <taxon>Cytophagia</taxon>
        <taxon>Cytophagales</taxon>
        <taxon>Flammeovirgaceae</taxon>
        <taxon>Flammeovirga</taxon>
    </lineage>
</organism>
<dbReference type="InterPro" id="IPR047655">
    <property type="entry name" value="Transpos_IS630-like"/>
</dbReference>